<keyword evidence="3" id="KW-1185">Reference proteome</keyword>
<name>A0A7J7NHA2_9MAGN</name>
<dbReference type="Gene3D" id="1.25.40.10">
    <property type="entry name" value="Tetratricopeptide repeat domain"/>
    <property type="match status" value="1"/>
</dbReference>
<accession>A0A7J7NHA2</accession>
<dbReference type="InterPro" id="IPR011990">
    <property type="entry name" value="TPR-like_helical_dom_sf"/>
</dbReference>
<keyword evidence="1" id="KW-0677">Repeat</keyword>
<evidence type="ECO:0000313" key="2">
    <source>
        <dbReference type="EMBL" id="KAF6166453.1"/>
    </source>
</evidence>
<dbReference type="InterPro" id="IPR053343">
    <property type="entry name" value="PSII_mRNA-binding_protein"/>
</dbReference>
<comment type="caution">
    <text evidence="2">The sequence shown here is derived from an EMBL/GenBank/DDBJ whole genome shotgun (WGS) entry which is preliminary data.</text>
</comment>
<dbReference type="PANTHER" id="PTHR47940">
    <property type="entry name" value="OS12G0283900 PROTEIN"/>
    <property type="match status" value="1"/>
</dbReference>
<dbReference type="OrthoDB" id="185373at2759"/>
<protein>
    <recommendedName>
        <fullName evidence="4">Pentatricopeptide repeat-containing protein</fullName>
    </recommendedName>
</protein>
<organism evidence="2 3">
    <name type="scientific">Kingdonia uniflora</name>
    <dbReference type="NCBI Taxonomy" id="39325"/>
    <lineage>
        <taxon>Eukaryota</taxon>
        <taxon>Viridiplantae</taxon>
        <taxon>Streptophyta</taxon>
        <taxon>Embryophyta</taxon>
        <taxon>Tracheophyta</taxon>
        <taxon>Spermatophyta</taxon>
        <taxon>Magnoliopsida</taxon>
        <taxon>Ranunculales</taxon>
        <taxon>Circaeasteraceae</taxon>
        <taxon>Kingdonia</taxon>
    </lineage>
</organism>
<evidence type="ECO:0000313" key="3">
    <source>
        <dbReference type="Proteomes" id="UP000541444"/>
    </source>
</evidence>
<dbReference type="Pfam" id="PF13812">
    <property type="entry name" value="PPR_3"/>
    <property type="match status" value="1"/>
</dbReference>
<evidence type="ECO:0008006" key="4">
    <source>
        <dbReference type="Google" id="ProtNLM"/>
    </source>
</evidence>
<evidence type="ECO:0000256" key="1">
    <source>
        <dbReference type="ARBA" id="ARBA00022737"/>
    </source>
</evidence>
<dbReference type="Proteomes" id="UP000541444">
    <property type="component" value="Unassembled WGS sequence"/>
</dbReference>
<proteinExistence type="predicted"/>
<dbReference type="AlphaFoldDB" id="A0A7J7NHA2"/>
<sequence>MVEQGKKSSILSYGALLIVIENGKLFVEEHMIKVGALPNLYAYTIIVSVYSGQGNSEMVNFVAEEMVKARIELIVVTFNVIISRCARNGMRNQQFCSTFATIVISRVPNLNEVKHFARQYYTKKRVQWLLDSTINRGELQWHSHSLALSNNDQQWRYALVKHVWFTLLVLVF</sequence>
<dbReference type="InterPro" id="IPR002885">
    <property type="entry name" value="PPR_rpt"/>
</dbReference>
<dbReference type="EMBL" id="JACGCM010000790">
    <property type="protein sequence ID" value="KAF6166453.1"/>
    <property type="molecule type" value="Genomic_DNA"/>
</dbReference>
<dbReference type="PANTHER" id="PTHR47940:SF1">
    <property type="entry name" value="PROTEIN LOW PHOTOSYNTHETIC EFFICIENCY 1, CHLOROPLASTIC"/>
    <property type="match status" value="1"/>
</dbReference>
<reference evidence="2 3" key="1">
    <citation type="journal article" date="2020" name="IScience">
        <title>Genome Sequencing of the Endangered Kingdonia uniflora (Circaeasteraceae, Ranunculales) Reveals Potential Mechanisms of Evolutionary Specialization.</title>
        <authorList>
            <person name="Sun Y."/>
            <person name="Deng T."/>
            <person name="Zhang A."/>
            <person name="Moore M.J."/>
            <person name="Landis J.B."/>
            <person name="Lin N."/>
            <person name="Zhang H."/>
            <person name="Zhang X."/>
            <person name="Huang J."/>
            <person name="Zhang X."/>
            <person name="Sun H."/>
            <person name="Wang H."/>
        </authorList>
    </citation>
    <scope>NUCLEOTIDE SEQUENCE [LARGE SCALE GENOMIC DNA]</scope>
    <source>
        <strain evidence="2">TB1705</strain>
        <tissue evidence="2">Leaf</tissue>
    </source>
</reference>
<gene>
    <name evidence="2" type="ORF">GIB67_038190</name>
</gene>